<feature type="transmembrane region" description="Helical" evidence="6">
    <location>
        <begin position="72"/>
        <end position="96"/>
    </location>
</feature>
<dbReference type="InterPro" id="IPR000412">
    <property type="entry name" value="ABC_2_transport"/>
</dbReference>
<dbReference type="PANTHER" id="PTHR43229:SF2">
    <property type="entry name" value="NODULATION PROTEIN J"/>
    <property type="match status" value="1"/>
</dbReference>
<dbReference type="GO" id="GO:0140359">
    <property type="term" value="F:ABC-type transporter activity"/>
    <property type="evidence" value="ECO:0007669"/>
    <property type="project" value="InterPro"/>
</dbReference>
<proteinExistence type="inferred from homology"/>
<organism evidence="8">
    <name type="scientific">uncultured Frankineae bacterium</name>
    <dbReference type="NCBI Taxonomy" id="437475"/>
    <lineage>
        <taxon>Bacteria</taxon>
        <taxon>Bacillati</taxon>
        <taxon>Actinomycetota</taxon>
        <taxon>Actinomycetes</taxon>
        <taxon>Frankiales</taxon>
        <taxon>environmental samples</taxon>
    </lineage>
</organism>
<feature type="domain" description="ABC transmembrane type-2" evidence="7">
    <location>
        <begin position="37"/>
        <end position="258"/>
    </location>
</feature>
<dbReference type="GO" id="GO:0046677">
    <property type="term" value="P:response to antibiotic"/>
    <property type="evidence" value="ECO:0007669"/>
    <property type="project" value="UniProtKB-KW"/>
</dbReference>
<dbReference type="PIRSF" id="PIRSF006648">
    <property type="entry name" value="DrrB"/>
    <property type="match status" value="1"/>
</dbReference>
<sequence>MSWAPGSLAPRPGAAPLGRMLAAQTAAELKLVLRNGEQVLLSLVIPLALVVLLVTVPFIALDGAPDASRADFFVPGVLALAVMSAAFTGQAIAVGFERQYGVLKRLGATPLPRSVLLAAKTLSVLVVEVLQVALLCAVGLALGWDPQGSPLAVLVLVVVGTAAFSGLGLLLGGTMRGLTTLAAANLLWFLLLVLGGVLFPLSAFGAAEPVLQLLPTAALSTGLREVLQDGGTAVREALVLVVWAVVSLTAASRAFRWE</sequence>
<keyword evidence="6" id="KW-0813">Transport</keyword>
<feature type="transmembrane region" description="Helical" evidence="6">
    <location>
        <begin position="237"/>
        <end position="255"/>
    </location>
</feature>
<comment type="similarity">
    <text evidence="6">Belongs to the ABC-2 integral membrane protein family.</text>
</comment>
<feature type="transmembrane region" description="Helical" evidence="6">
    <location>
        <begin position="186"/>
        <end position="207"/>
    </location>
</feature>
<dbReference type="InterPro" id="IPR013525">
    <property type="entry name" value="ABC2_TM"/>
</dbReference>
<protein>
    <recommendedName>
        <fullName evidence="6">Transport permease protein</fullName>
    </recommendedName>
</protein>
<evidence type="ECO:0000259" key="7">
    <source>
        <dbReference type="PROSITE" id="PS51012"/>
    </source>
</evidence>
<name>A0A6J4LUR2_9ACTN</name>
<evidence type="ECO:0000256" key="6">
    <source>
        <dbReference type="RuleBase" id="RU361157"/>
    </source>
</evidence>
<keyword evidence="3 6" id="KW-1133">Transmembrane helix</keyword>
<dbReference type="PROSITE" id="PS51012">
    <property type="entry name" value="ABC_TM2"/>
    <property type="match status" value="1"/>
</dbReference>
<evidence type="ECO:0000256" key="5">
    <source>
        <dbReference type="ARBA" id="ARBA00023251"/>
    </source>
</evidence>
<feature type="transmembrane region" description="Helical" evidence="6">
    <location>
        <begin position="150"/>
        <end position="174"/>
    </location>
</feature>
<accession>A0A6J4LUR2</accession>
<keyword evidence="6" id="KW-1003">Cell membrane</keyword>
<dbReference type="InterPro" id="IPR047817">
    <property type="entry name" value="ABC2_TM_bact-type"/>
</dbReference>
<reference evidence="8" key="1">
    <citation type="submission" date="2020-02" db="EMBL/GenBank/DDBJ databases">
        <authorList>
            <person name="Meier V. D."/>
        </authorList>
    </citation>
    <scope>NUCLEOTIDE SEQUENCE</scope>
    <source>
        <strain evidence="8">AVDCRST_MAG16</strain>
    </source>
</reference>
<feature type="transmembrane region" description="Helical" evidence="6">
    <location>
        <begin position="117"/>
        <end position="144"/>
    </location>
</feature>
<evidence type="ECO:0000256" key="1">
    <source>
        <dbReference type="ARBA" id="ARBA00004141"/>
    </source>
</evidence>
<evidence type="ECO:0000313" key="8">
    <source>
        <dbReference type="EMBL" id="CAA9342244.1"/>
    </source>
</evidence>
<evidence type="ECO:0000256" key="4">
    <source>
        <dbReference type="ARBA" id="ARBA00023136"/>
    </source>
</evidence>
<keyword evidence="2 6" id="KW-0812">Transmembrane</keyword>
<feature type="transmembrane region" description="Helical" evidence="6">
    <location>
        <begin position="39"/>
        <end position="60"/>
    </location>
</feature>
<gene>
    <name evidence="8" type="ORF">AVDCRST_MAG16-1937</name>
</gene>
<dbReference type="Pfam" id="PF01061">
    <property type="entry name" value="ABC2_membrane"/>
    <property type="match status" value="1"/>
</dbReference>
<comment type="subcellular location">
    <subcellularLocation>
        <location evidence="6">Cell membrane</location>
        <topology evidence="6">Multi-pass membrane protein</topology>
    </subcellularLocation>
    <subcellularLocation>
        <location evidence="1">Membrane</location>
        <topology evidence="1">Multi-pass membrane protein</topology>
    </subcellularLocation>
</comment>
<dbReference type="PANTHER" id="PTHR43229">
    <property type="entry name" value="NODULATION PROTEIN J"/>
    <property type="match status" value="1"/>
</dbReference>
<dbReference type="EMBL" id="CADCUE010000170">
    <property type="protein sequence ID" value="CAA9342244.1"/>
    <property type="molecule type" value="Genomic_DNA"/>
</dbReference>
<evidence type="ECO:0000256" key="2">
    <source>
        <dbReference type="ARBA" id="ARBA00022692"/>
    </source>
</evidence>
<keyword evidence="5" id="KW-0046">Antibiotic resistance</keyword>
<keyword evidence="4 6" id="KW-0472">Membrane</keyword>
<dbReference type="InterPro" id="IPR051784">
    <property type="entry name" value="Nod_factor_ABC_transporter"/>
</dbReference>
<evidence type="ECO:0000256" key="3">
    <source>
        <dbReference type="ARBA" id="ARBA00022989"/>
    </source>
</evidence>
<dbReference type="AlphaFoldDB" id="A0A6J4LUR2"/>
<dbReference type="GO" id="GO:0043190">
    <property type="term" value="C:ATP-binding cassette (ABC) transporter complex"/>
    <property type="evidence" value="ECO:0007669"/>
    <property type="project" value="InterPro"/>
</dbReference>